<organism evidence="3">
    <name type="scientific">Tetraselmis chuii</name>
    <dbReference type="NCBI Taxonomy" id="63592"/>
    <lineage>
        <taxon>Eukaryota</taxon>
        <taxon>Viridiplantae</taxon>
        <taxon>Chlorophyta</taxon>
        <taxon>core chlorophytes</taxon>
        <taxon>Chlorodendrophyceae</taxon>
        <taxon>Chlorodendrales</taxon>
        <taxon>Chlorodendraceae</taxon>
        <taxon>Tetraselmis</taxon>
    </lineage>
</organism>
<dbReference type="PROSITE" id="PS51934">
    <property type="entry name" value="LRAT"/>
    <property type="match status" value="1"/>
</dbReference>
<dbReference type="Pfam" id="PF04970">
    <property type="entry name" value="LRAT"/>
    <property type="match status" value="1"/>
</dbReference>
<proteinExistence type="predicted"/>
<feature type="domain" description="LRAT" evidence="2">
    <location>
        <begin position="51"/>
        <end position="162"/>
    </location>
</feature>
<dbReference type="Gene3D" id="3.90.1720.10">
    <property type="entry name" value="endopeptidase domain like (from Nostoc punctiforme)"/>
    <property type="match status" value="1"/>
</dbReference>
<evidence type="ECO:0000256" key="1">
    <source>
        <dbReference type="SAM" id="MobiDB-lite"/>
    </source>
</evidence>
<gene>
    <name evidence="3" type="ORF">TCHU04912_LOCUS9909</name>
</gene>
<evidence type="ECO:0000313" key="3">
    <source>
        <dbReference type="EMBL" id="CAD9207673.1"/>
    </source>
</evidence>
<reference evidence="3" key="1">
    <citation type="submission" date="2021-01" db="EMBL/GenBank/DDBJ databases">
        <authorList>
            <person name="Corre E."/>
            <person name="Pelletier E."/>
            <person name="Niang G."/>
            <person name="Scheremetjew M."/>
            <person name="Finn R."/>
            <person name="Kale V."/>
            <person name="Holt S."/>
            <person name="Cochrane G."/>
            <person name="Meng A."/>
            <person name="Brown T."/>
            <person name="Cohen L."/>
        </authorList>
    </citation>
    <scope>NUCLEOTIDE SEQUENCE</scope>
    <source>
        <strain evidence="3">PLY429</strain>
    </source>
</reference>
<feature type="region of interest" description="Disordered" evidence="1">
    <location>
        <begin position="250"/>
        <end position="281"/>
    </location>
</feature>
<dbReference type="InterPro" id="IPR007053">
    <property type="entry name" value="LRAT_dom"/>
</dbReference>
<dbReference type="EMBL" id="HBGG01019182">
    <property type="protein sequence ID" value="CAD9207673.1"/>
    <property type="molecule type" value="Transcribed_RNA"/>
</dbReference>
<name>A0A7S1SSF9_9CHLO</name>
<dbReference type="AlphaFoldDB" id="A0A7S1SSF9"/>
<evidence type="ECO:0000259" key="2">
    <source>
        <dbReference type="PROSITE" id="PS51934"/>
    </source>
</evidence>
<accession>A0A7S1SSF9</accession>
<sequence length="393" mass="40875">MGAGVSTALPPPVAPCNVRCPLAEGCAATPAGSAAGAADSCPRARHVRVQRHFLGFEPFYHHGVDLGDGRVAHYCKDPGEESDIEKQGGSYGRARVRITSMERFRLFSDGEVDEVLHVDAADAVQVRERVMSLLGRQGYNVVFSNCEHFATYCFSGDFRSSQVEEVFAGLAALQHRTASAATEKLLSRPRDADGAPFLHSRPHWTEMVVVSALDAASAGLKFVLDSAQHYSEQESARVAAEGRLGGEHLSAASASGADTGDGASGRGAGQEGSDSTCPDWRSSDSDCLRASQSGCACCGDAFVSGGAGCSGSRSEAGGASPMTLHMRRWPQPDLAVLRDAGMGLCKAVCASALSVAAMAIGDNPAPSRSQRYAVAEAANDYDGSGNDAAAPSQ</sequence>
<feature type="compositionally biased region" description="Low complexity" evidence="1">
    <location>
        <begin position="250"/>
        <end position="261"/>
    </location>
</feature>
<protein>
    <recommendedName>
        <fullName evidence="2">LRAT domain-containing protein</fullName>
    </recommendedName>
</protein>